<sequence length="313" mass="32746">MNDLGILFPGQGTQRPGMGRPWQQTEAWALIGDMSEWTGVDLAWLLLEADAGELRRTDRAQLAVFAAGVLAHAEAGRLGLLSGAVAYAGHSLGEYVALYAAGAIRLKDAAHLVAERGGAMREAAAARPGAMAAVKDAVAQDVEGVLGACRAAGFEVWSANLNAPNQVVVSGTDDGVAAACERVEEDLGARWVRLDVGGAFHSPLMEPAAKRLWSALRHAGFAAEHAPVVANVDARTHVDGADWPRLMEQQLTAPVRWEECVRTLIGKMGCGRFLELGPGRTLGGLAARIDARIPAVSAGTPEALAALVRAEAA</sequence>
<dbReference type="SMART" id="SM00827">
    <property type="entry name" value="PKS_AT"/>
    <property type="match status" value="1"/>
</dbReference>
<keyword evidence="1 4" id="KW-0808">Transferase</keyword>
<organism evidence="6 7">
    <name type="scientific">Catenulispora subtropica</name>
    <dbReference type="NCBI Taxonomy" id="450798"/>
    <lineage>
        <taxon>Bacteria</taxon>
        <taxon>Bacillati</taxon>
        <taxon>Actinomycetota</taxon>
        <taxon>Actinomycetes</taxon>
        <taxon>Catenulisporales</taxon>
        <taxon>Catenulisporaceae</taxon>
        <taxon>Catenulispora</taxon>
    </lineage>
</organism>
<dbReference type="Pfam" id="PF00698">
    <property type="entry name" value="Acyl_transf_1"/>
    <property type="match status" value="1"/>
</dbReference>
<dbReference type="EMBL" id="BAAAQM010000013">
    <property type="protein sequence ID" value="GAA1967556.1"/>
    <property type="molecule type" value="Genomic_DNA"/>
</dbReference>
<reference evidence="7" key="1">
    <citation type="journal article" date="2019" name="Int. J. Syst. Evol. Microbiol.">
        <title>The Global Catalogue of Microorganisms (GCM) 10K type strain sequencing project: providing services to taxonomists for standard genome sequencing and annotation.</title>
        <authorList>
            <consortium name="The Broad Institute Genomics Platform"/>
            <consortium name="The Broad Institute Genome Sequencing Center for Infectious Disease"/>
            <person name="Wu L."/>
            <person name="Ma J."/>
        </authorList>
    </citation>
    <scope>NUCLEOTIDE SEQUENCE [LARGE SCALE GENOMIC DNA]</scope>
    <source>
        <strain evidence="7">JCM 16013</strain>
    </source>
</reference>
<dbReference type="Gene3D" id="3.30.70.250">
    <property type="entry name" value="Malonyl-CoA ACP transacylase, ACP-binding"/>
    <property type="match status" value="1"/>
</dbReference>
<evidence type="ECO:0000313" key="7">
    <source>
        <dbReference type="Proteomes" id="UP001499854"/>
    </source>
</evidence>
<evidence type="ECO:0000256" key="1">
    <source>
        <dbReference type="ARBA" id="ARBA00022679"/>
    </source>
</evidence>
<keyword evidence="2 4" id="KW-0012">Acyltransferase</keyword>
<protein>
    <recommendedName>
        <fullName evidence="4">Malonyl CoA-acyl carrier protein transacylase</fullName>
        <ecNumber evidence="4">2.3.1.39</ecNumber>
    </recommendedName>
</protein>
<dbReference type="PANTHER" id="PTHR42681:SF1">
    <property type="entry name" value="MALONYL-COA-ACYL CARRIER PROTEIN TRANSACYLASE, MITOCHONDRIAL"/>
    <property type="match status" value="1"/>
</dbReference>
<dbReference type="InterPro" id="IPR050858">
    <property type="entry name" value="Mal-CoA-ACP_Trans/PKS_FabD"/>
</dbReference>
<gene>
    <name evidence="6" type="primary">fabD</name>
    <name evidence="6" type="ORF">GCM10009838_27240</name>
</gene>
<dbReference type="PIRSF" id="PIRSF000446">
    <property type="entry name" value="Mct"/>
    <property type="match status" value="1"/>
</dbReference>
<evidence type="ECO:0000256" key="4">
    <source>
        <dbReference type="PIRNR" id="PIRNR000446"/>
    </source>
</evidence>
<dbReference type="InterPro" id="IPR001227">
    <property type="entry name" value="Ac_transferase_dom_sf"/>
</dbReference>
<evidence type="ECO:0000256" key="2">
    <source>
        <dbReference type="ARBA" id="ARBA00023315"/>
    </source>
</evidence>
<dbReference type="Gene3D" id="3.40.366.10">
    <property type="entry name" value="Malonyl-Coenzyme A Acyl Carrier Protein, domain 2"/>
    <property type="match status" value="1"/>
</dbReference>
<dbReference type="SUPFAM" id="SSF55048">
    <property type="entry name" value="Probable ACP-binding domain of malonyl-CoA ACP transacylase"/>
    <property type="match status" value="1"/>
</dbReference>
<comment type="caution">
    <text evidence="6">The sequence shown here is derived from an EMBL/GenBank/DDBJ whole genome shotgun (WGS) entry which is preliminary data.</text>
</comment>
<dbReference type="PANTHER" id="PTHR42681">
    <property type="entry name" value="MALONYL-COA-ACYL CARRIER PROTEIN TRANSACYLASE, MITOCHONDRIAL"/>
    <property type="match status" value="1"/>
</dbReference>
<dbReference type="EC" id="2.3.1.39" evidence="4"/>
<accession>A0ABP5CQZ5</accession>
<evidence type="ECO:0000313" key="6">
    <source>
        <dbReference type="EMBL" id="GAA1967556.1"/>
    </source>
</evidence>
<evidence type="ECO:0000256" key="3">
    <source>
        <dbReference type="ARBA" id="ARBA00048462"/>
    </source>
</evidence>
<dbReference type="InterPro" id="IPR016035">
    <property type="entry name" value="Acyl_Trfase/lysoPLipase"/>
</dbReference>
<dbReference type="InterPro" id="IPR024925">
    <property type="entry name" value="Malonyl_CoA-ACP_transAc"/>
</dbReference>
<dbReference type="InterPro" id="IPR016036">
    <property type="entry name" value="Malonyl_transacylase_ACP-bd"/>
</dbReference>
<feature type="domain" description="Malonyl-CoA:ACP transacylase (MAT)" evidence="5">
    <location>
        <begin position="7"/>
        <end position="311"/>
    </location>
</feature>
<comment type="catalytic activity">
    <reaction evidence="3 4">
        <text>holo-[ACP] + malonyl-CoA = malonyl-[ACP] + CoA</text>
        <dbReference type="Rhea" id="RHEA:41792"/>
        <dbReference type="Rhea" id="RHEA-COMP:9623"/>
        <dbReference type="Rhea" id="RHEA-COMP:9685"/>
        <dbReference type="ChEBI" id="CHEBI:57287"/>
        <dbReference type="ChEBI" id="CHEBI:57384"/>
        <dbReference type="ChEBI" id="CHEBI:64479"/>
        <dbReference type="ChEBI" id="CHEBI:78449"/>
        <dbReference type="EC" id="2.3.1.39"/>
    </reaction>
</comment>
<evidence type="ECO:0000259" key="5">
    <source>
        <dbReference type="SMART" id="SM00827"/>
    </source>
</evidence>
<comment type="similarity">
    <text evidence="4">Belongs to the fabD family.</text>
</comment>
<dbReference type="Proteomes" id="UP001499854">
    <property type="component" value="Unassembled WGS sequence"/>
</dbReference>
<keyword evidence="7" id="KW-1185">Reference proteome</keyword>
<dbReference type="SUPFAM" id="SSF52151">
    <property type="entry name" value="FabD/lysophospholipase-like"/>
    <property type="match status" value="1"/>
</dbReference>
<dbReference type="InterPro" id="IPR014043">
    <property type="entry name" value="Acyl_transferase_dom"/>
</dbReference>
<name>A0ABP5CQZ5_9ACTN</name>
<proteinExistence type="inferred from homology"/>